<keyword evidence="4" id="KW-1185">Reference proteome</keyword>
<organism evidence="3 4">
    <name type="scientific">Thyridium curvatum</name>
    <dbReference type="NCBI Taxonomy" id="1093900"/>
    <lineage>
        <taxon>Eukaryota</taxon>
        <taxon>Fungi</taxon>
        <taxon>Dikarya</taxon>
        <taxon>Ascomycota</taxon>
        <taxon>Pezizomycotina</taxon>
        <taxon>Sordariomycetes</taxon>
        <taxon>Sordariomycetidae</taxon>
        <taxon>Thyridiales</taxon>
        <taxon>Thyridiaceae</taxon>
        <taxon>Thyridium</taxon>
    </lineage>
</organism>
<dbReference type="EMBL" id="SKBQ01000076">
    <property type="protein sequence ID" value="TPX08616.1"/>
    <property type="molecule type" value="Genomic_DNA"/>
</dbReference>
<dbReference type="Proteomes" id="UP000319257">
    <property type="component" value="Unassembled WGS sequence"/>
</dbReference>
<feature type="region of interest" description="Disordered" evidence="1">
    <location>
        <begin position="392"/>
        <end position="452"/>
    </location>
</feature>
<dbReference type="GeneID" id="41977402"/>
<dbReference type="InterPro" id="IPR013087">
    <property type="entry name" value="Znf_C2H2_type"/>
</dbReference>
<sequence>MTSDSKYSEPAIPEPLPLIHETISPVYTSIQARHKSFRQAAWPRNRSVRYFLACAGFVYIKDRPITCVSCLRGIESEALIDLVASSDWDLTGYHCEGCAFTCGDPECHDCEVTFRGWKGWKTHMTNQHMISVILSRSQILEATSKPSTVSSLGKRTDLKRSGSLVSTSSLPVKKSKNDLPETLHVAPRTVASLTPSPKHEIEPCTPELSQLGATTVVSTEPSHDIMALVSYDWDRKTITVISVEQIYEEQSPQRLTASEIIRKFSLVKGGKESREGDDIPGVARLSSILALMTRDEFENLQTYIRFQRESEYDLLALYEDDISKDGMVGSIDVDHARGWFHGKRANDPQSEDYSARAEELVSGLSHSLTFMAKAAMDDELIHMSIREEVAKYSPDHEDAGTSSDEIDSYATLPLVSNRTKRPPPPARRRPRKRNRDSDYQPSESPEPIPPKITTFTKLSQTAISTVVSFEPTVPEDVVTVITYNWEREDTSVAAVEELEHSEEVPRLTALEAIRRIAPVRGWSPQEENDAGIRRPVHTTLTALMRRGEYLKLVDYVHAFRAIPFFLSQDLPRTLNLALANLADREMGKREGLHNIRTEVIARQKLSFALTASTPPHRPLNFLLFRSFSPRKLKSSNLGAAINPGMPHKMSAATTASDKVTAHIRVHHYVEARLESFENRLNAFNNFGSVHAFVPNCILAFAGFYHEPDSLALTNDYDHFTVRCGHCYEGFHQAELEMVAQGNILSERHAKGCYWKRTGSLKCFTCKHECADWKAMLEHALVAHLVQRMKPEARNCEILLQTARDHVFQMVVGPQKLPALPPEIESRIAEWEAADPINPLKRFWEGCMSPGTSMPCTPQTIVSPPKTPAGTAHHSTTDYFTAIHNAGENNNSESGKQILPQPPLASNATEGIAAHQAEMEALKGAHDKAIGELKREHEAELARTQAVHEDKLISTQQENAEKTRLVAIMAAELARMQELRFERAHVSSQSGEVVVVATCDPATKEVTIRANIDAGFGNGLPKLSASAMKDKMAVRQAAEMNNGQTERKRLFWRGAAELPKAPVAMEPMVAVMSCQEFEALCSIFRLNGNKLK</sequence>
<feature type="domain" description="C2H2-type" evidence="2">
    <location>
        <begin position="760"/>
        <end position="783"/>
    </location>
</feature>
<dbReference type="SMART" id="SM00355">
    <property type="entry name" value="ZnF_C2H2"/>
    <property type="match status" value="2"/>
</dbReference>
<evidence type="ECO:0000256" key="1">
    <source>
        <dbReference type="SAM" id="MobiDB-lite"/>
    </source>
</evidence>
<feature type="domain" description="C2H2-type" evidence="2">
    <location>
        <begin position="105"/>
        <end position="128"/>
    </location>
</feature>
<gene>
    <name evidence="3" type="ORF">E0L32_009955</name>
</gene>
<feature type="compositionally biased region" description="Basic residues" evidence="1">
    <location>
        <begin position="418"/>
        <end position="434"/>
    </location>
</feature>
<dbReference type="SUPFAM" id="SSF57924">
    <property type="entry name" value="Inhibitor of apoptosis (IAP) repeat"/>
    <property type="match status" value="1"/>
</dbReference>
<comment type="caution">
    <text evidence="3">The sequence shown here is derived from an EMBL/GenBank/DDBJ whole genome shotgun (WGS) entry which is preliminary data.</text>
</comment>
<name>A0A507APG7_9PEZI</name>
<evidence type="ECO:0000313" key="3">
    <source>
        <dbReference type="EMBL" id="TPX08616.1"/>
    </source>
</evidence>
<dbReference type="RefSeq" id="XP_030990327.1">
    <property type="nucleotide sequence ID" value="XM_031144974.1"/>
</dbReference>
<proteinExistence type="predicted"/>
<reference evidence="3 4" key="1">
    <citation type="submission" date="2019-06" db="EMBL/GenBank/DDBJ databases">
        <title>Draft genome sequence of the filamentous fungus Phialemoniopsis curvata isolated from diesel fuel.</title>
        <authorList>
            <person name="Varaljay V.A."/>
            <person name="Lyon W.J."/>
            <person name="Crouch A.L."/>
            <person name="Drake C.E."/>
            <person name="Hollomon J.M."/>
            <person name="Nadeau L.J."/>
            <person name="Nunn H.S."/>
            <person name="Stevenson B.S."/>
            <person name="Bojanowski C.L."/>
            <person name="Crookes-Goodson W.J."/>
        </authorList>
    </citation>
    <scope>NUCLEOTIDE SEQUENCE [LARGE SCALE GENOMIC DNA]</scope>
    <source>
        <strain evidence="3 4">D216</strain>
    </source>
</reference>
<protein>
    <recommendedName>
        <fullName evidence="2">C2H2-type domain-containing protein</fullName>
    </recommendedName>
</protein>
<dbReference type="InParanoid" id="A0A507APG7"/>
<accession>A0A507APG7</accession>
<evidence type="ECO:0000259" key="2">
    <source>
        <dbReference type="SMART" id="SM00355"/>
    </source>
</evidence>
<evidence type="ECO:0000313" key="4">
    <source>
        <dbReference type="Proteomes" id="UP000319257"/>
    </source>
</evidence>
<dbReference type="AlphaFoldDB" id="A0A507APG7"/>